<dbReference type="Proteomes" id="UP000287651">
    <property type="component" value="Unassembled WGS sequence"/>
</dbReference>
<name>A0A426YAT1_ENSVE</name>
<reference evidence="1 2" key="1">
    <citation type="journal article" date="2014" name="Agronomy (Basel)">
        <title>A Draft Genome Sequence for Ensete ventricosum, the Drought-Tolerant Tree Against Hunger.</title>
        <authorList>
            <person name="Harrison J."/>
            <person name="Moore K.A."/>
            <person name="Paszkiewicz K."/>
            <person name="Jones T."/>
            <person name="Grant M."/>
            <person name="Ambacheew D."/>
            <person name="Muzemil S."/>
            <person name="Studholme D.J."/>
        </authorList>
    </citation>
    <scope>NUCLEOTIDE SEQUENCE [LARGE SCALE GENOMIC DNA]</scope>
</reference>
<accession>A0A426YAT1</accession>
<sequence length="130" mass="15377">MRNGGCNAAKSSRLRWCSFKWLLCCWRVSAEGIWIMEQLRWWRKKRAAAMPAVAGVRLCGLQVEMVVVCKRMWWRCVQQRCGYYRGKKGQQSTWLLQSLCSICAVAFVWQEIDAGHERYRFYWLQEMVAG</sequence>
<gene>
    <name evidence="1" type="ORF">B296_00037388</name>
</gene>
<dbReference type="AlphaFoldDB" id="A0A426YAT1"/>
<comment type="caution">
    <text evidence="1">The sequence shown here is derived from an EMBL/GenBank/DDBJ whole genome shotgun (WGS) entry which is preliminary data.</text>
</comment>
<proteinExistence type="predicted"/>
<organism evidence="1 2">
    <name type="scientific">Ensete ventricosum</name>
    <name type="common">Abyssinian banana</name>
    <name type="synonym">Musa ensete</name>
    <dbReference type="NCBI Taxonomy" id="4639"/>
    <lineage>
        <taxon>Eukaryota</taxon>
        <taxon>Viridiplantae</taxon>
        <taxon>Streptophyta</taxon>
        <taxon>Embryophyta</taxon>
        <taxon>Tracheophyta</taxon>
        <taxon>Spermatophyta</taxon>
        <taxon>Magnoliopsida</taxon>
        <taxon>Liliopsida</taxon>
        <taxon>Zingiberales</taxon>
        <taxon>Musaceae</taxon>
        <taxon>Ensete</taxon>
    </lineage>
</organism>
<protein>
    <submittedName>
        <fullName evidence="1">Uncharacterized protein</fullName>
    </submittedName>
</protein>
<evidence type="ECO:0000313" key="1">
    <source>
        <dbReference type="EMBL" id="RRT48835.1"/>
    </source>
</evidence>
<dbReference type="EMBL" id="AMZH03013701">
    <property type="protein sequence ID" value="RRT48835.1"/>
    <property type="molecule type" value="Genomic_DNA"/>
</dbReference>
<evidence type="ECO:0000313" key="2">
    <source>
        <dbReference type="Proteomes" id="UP000287651"/>
    </source>
</evidence>